<dbReference type="AlphaFoldDB" id="A0A137P7C8"/>
<dbReference type="STRING" id="796925.A0A137P7C8"/>
<dbReference type="OMA" id="TIMMTLA"/>
<accession>A0A137P7C8</accession>
<feature type="chain" id="PRO_5007294516" evidence="2">
    <location>
        <begin position="20"/>
        <end position="209"/>
    </location>
</feature>
<protein>
    <submittedName>
        <fullName evidence="4">DUF1775-domain-containing protein</fullName>
    </submittedName>
</protein>
<feature type="compositionally biased region" description="Low complexity" evidence="1">
    <location>
        <begin position="173"/>
        <end position="188"/>
    </location>
</feature>
<gene>
    <name evidence="4" type="ORF">CONCODRAFT_70310</name>
</gene>
<dbReference type="CDD" id="cd08545">
    <property type="entry name" value="YcnI_like"/>
    <property type="match status" value="1"/>
</dbReference>
<dbReference type="Gene3D" id="2.60.40.2230">
    <property type="entry name" value="Uncharacterised protein YcnI-like PF07987, DUF1775"/>
    <property type="match status" value="1"/>
</dbReference>
<evidence type="ECO:0000313" key="5">
    <source>
        <dbReference type="Proteomes" id="UP000070444"/>
    </source>
</evidence>
<evidence type="ECO:0000313" key="4">
    <source>
        <dbReference type="EMBL" id="KXN70831.1"/>
    </source>
</evidence>
<feature type="region of interest" description="Disordered" evidence="1">
    <location>
        <begin position="167"/>
        <end position="188"/>
    </location>
</feature>
<dbReference type="InterPro" id="IPR012533">
    <property type="entry name" value="YcnI-copper_dom"/>
</dbReference>
<feature type="domain" description="YncI copper-binding" evidence="3">
    <location>
        <begin position="20"/>
        <end position="165"/>
    </location>
</feature>
<dbReference type="OrthoDB" id="4234at2759"/>
<dbReference type="EMBL" id="KQ964491">
    <property type="protein sequence ID" value="KXN70831.1"/>
    <property type="molecule type" value="Genomic_DNA"/>
</dbReference>
<keyword evidence="5" id="KW-1185">Reference proteome</keyword>
<dbReference type="InterPro" id="IPR038507">
    <property type="entry name" value="YcnI-like_sf"/>
</dbReference>
<dbReference type="Pfam" id="PF07987">
    <property type="entry name" value="DUF1775"/>
    <property type="match status" value="1"/>
</dbReference>
<sequence length="209" mass="21733">MQLLPTIVGLASLFSTANAHVTANPSVGKAGGYIVSVFRVPHGCGKSPTVNVTIQIPKDIKSPTPQMVAGWKLSYGYRPLDTPITTEGVTVNTTVASITYSGNSLPADNYADFGISMKLPAKAENNNTLYFPVYQVCENGTNYWTKTADSNNNFTGEIAAPTIKLTEGDAKEGSSSGSGSSGTKGNSGYSVVPTSAVLITSLVALFAAI</sequence>
<organism evidence="4 5">
    <name type="scientific">Conidiobolus coronatus (strain ATCC 28846 / CBS 209.66 / NRRL 28638)</name>
    <name type="common">Delacroixia coronata</name>
    <dbReference type="NCBI Taxonomy" id="796925"/>
    <lineage>
        <taxon>Eukaryota</taxon>
        <taxon>Fungi</taxon>
        <taxon>Fungi incertae sedis</taxon>
        <taxon>Zoopagomycota</taxon>
        <taxon>Entomophthoromycotina</taxon>
        <taxon>Entomophthoromycetes</taxon>
        <taxon>Entomophthorales</taxon>
        <taxon>Ancylistaceae</taxon>
        <taxon>Conidiobolus</taxon>
    </lineage>
</organism>
<evidence type="ECO:0000256" key="1">
    <source>
        <dbReference type="SAM" id="MobiDB-lite"/>
    </source>
</evidence>
<keyword evidence="2" id="KW-0732">Signal</keyword>
<feature type="signal peptide" evidence="2">
    <location>
        <begin position="1"/>
        <end position="19"/>
    </location>
</feature>
<evidence type="ECO:0000256" key="2">
    <source>
        <dbReference type="SAM" id="SignalP"/>
    </source>
</evidence>
<name>A0A137P7C8_CONC2</name>
<reference evidence="4 5" key="1">
    <citation type="journal article" date="2015" name="Genome Biol. Evol.">
        <title>Phylogenomic analyses indicate that early fungi evolved digesting cell walls of algal ancestors of land plants.</title>
        <authorList>
            <person name="Chang Y."/>
            <person name="Wang S."/>
            <person name="Sekimoto S."/>
            <person name="Aerts A.L."/>
            <person name="Choi C."/>
            <person name="Clum A."/>
            <person name="LaButti K.M."/>
            <person name="Lindquist E.A."/>
            <person name="Yee Ngan C."/>
            <person name="Ohm R.A."/>
            <person name="Salamov A.A."/>
            <person name="Grigoriev I.V."/>
            <person name="Spatafora J.W."/>
            <person name="Berbee M.L."/>
        </authorList>
    </citation>
    <scope>NUCLEOTIDE SEQUENCE [LARGE SCALE GENOMIC DNA]</scope>
    <source>
        <strain evidence="4 5">NRRL 28638</strain>
    </source>
</reference>
<evidence type="ECO:0000259" key="3">
    <source>
        <dbReference type="Pfam" id="PF07987"/>
    </source>
</evidence>
<proteinExistence type="predicted"/>
<dbReference type="Proteomes" id="UP000070444">
    <property type="component" value="Unassembled WGS sequence"/>
</dbReference>